<evidence type="ECO:0000313" key="1">
    <source>
        <dbReference type="Proteomes" id="UP000301870"/>
    </source>
</evidence>
<dbReference type="AlphaFoldDB" id="A0A9J7EAD6"/>
<dbReference type="RefSeq" id="XP_022825096.1">
    <property type="nucleotide sequence ID" value="XM_022969328.1"/>
</dbReference>
<evidence type="ECO:0000313" key="2">
    <source>
        <dbReference type="RefSeq" id="XP_022825096.1"/>
    </source>
</evidence>
<name>A0A9J7EAD6_SPOLT</name>
<gene>
    <name evidence="2" type="primary">LOC111355441</name>
</gene>
<dbReference type="Proteomes" id="UP000301870">
    <property type="component" value="Chromosome 21"/>
</dbReference>
<proteinExistence type="predicted"/>
<dbReference type="OrthoDB" id="7883576at2759"/>
<sequence>MSDSSAFTSLYDLVNDHLSKCSLKMTSEDHSSSMFKLPQFLNDTRKEVEQKEVEKCKEMEEDDYVIDLMKAVEVPKSTIIRDFNNNEVFIETDLNNNYISNPIDIEPQKEQLLPIKTDISYILKQKVKKGKCSPFGKVLISRQKPVAAPYLKEKVETNIVSFDFSTKSPCDLILEHSQWKPGHTV</sequence>
<dbReference type="KEGG" id="sliu:111355441"/>
<keyword evidence="1" id="KW-1185">Reference proteome</keyword>
<organism evidence="1 2">
    <name type="scientific">Spodoptera litura</name>
    <name type="common">Asian cotton leafworm</name>
    <dbReference type="NCBI Taxonomy" id="69820"/>
    <lineage>
        <taxon>Eukaryota</taxon>
        <taxon>Metazoa</taxon>
        <taxon>Ecdysozoa</taxon>
        <taxon>Arthropoda</taxon>
        <taxon>Hexapoda</taxon>
        <taxon>Insecta</taxon>
        <taxon>Pterygota</taxon>
        <taxon>Neoptera</taxon>
        <taxon>Endopterygota</taxon>
        <taxon>Lepidoptera</taxon>
        <taxon>Glossata</taxon>
        <taxon>Ditrysia</taxon>
        <taxon>Noctuoidea</taxon>
        <taxon>Noctuidae</taxon>
        <taxon>Amphipyrinae</taxon>
        <taxon>Spodoptera</taxon>
    </lineage>
</organism>
<dbReference type="GeneID" id="111355441"/>
<reference evidence="2" key="1">
    <citation type="submission" date="2025-08" db="UniProtKB">
        <authorList>
            <consortium name="RefSeq"/>
        </authorList>
    </citation>
    <scope>IDENTIFICATION</scope>
    <source>
        <strain evidence="2">Ishihara</strain>
        <tissue evidence="2">Whole body</tissue>
    </source>
</reference>
<protein>
    <submittedName>
        <fullName evidence="2">Uncharacterized protein LOC111355441</fullName>
    </submittedName>
</protein>
<accession>A0A9J7EAD6</accession>